<reference evidence="4 5" key="1">
    <citation type="submission" date="2024-01" db="EMBL/GenBank/DDBJ databases">
        <title>Genome insights into Plantactinospora sonchi sp. nov.</title>
        <authorList>
            <person name="Wang L."/>
        </authorList>
    </citation>
    <scope>NUCLEOTIDE SEQUENCE [LARGE SCALE GENOMIC DNA]</scope>
    <source>
        <strain evidence="4 5">NEAU-QY2</strain>
    </source>
</reference>
<dbReference type="NCBIfam" id="TIGR00104">
    <property type="entry name" value="tRNA_TsaA"/>
    <property type="match status" value="1"/>
</dbReference>
<organism evidence="4 5">
    <name type="scientific">Plantactinospora sonchi</name>
    <dbReference type="NCBI Taxonomy" id="1544735"/>
    <lineage>
        <taxon>Bacteria</taxon>
        <taxon>Bacillati</taxon>
        <taxon>Actinomycetota</taxon>
        <taxon>Actinomycetes</taxon>
        <taxon>Micromonosporales</taxon>
        <taxon>Micromonosporaceae</taxon>
        <taxon>Plantactinospora</taxon>
    </lineage>
</organism>
<dbReference type="RefSeq" id="WP_331217028.1">
    <property type="nucleotide sequence ID" value="NZ_JAZGQK010000024.1"/>
</dbReference>
<dbReference type="Gene3D" id="2.40.30.70">
    <property type="entry name" value="YaeB-like"/>
    <property type="match status" value="1"/>
</dbReference>
<feature type="domain" description="TsaA-like" evidence="3">
    <location>
        <begin position="22"/>
        <end position="152"/>
    </location>
</feature>
<evidence type="ECO:0000259" key="3">
    <source>
        <dbReference type="PROSITE" id="PS51668"/>
    </source>
</evidence>
<dbReference type="PROSITE" id="PS01318">
    <property type="entry name" value="TSAA_1"/>
    <property type="match status" value="1"/>
</dbReference>
<dbReference type="CDD" id="cd09281">
    <property type="entry name" value="UPF0066"/>
    <property type="match status" value="1"/>
</dbReference>
<dbReference type="InterPro" id="IPR040372">
    <property type="entry name" value="YaeB-like"/>
</dbReference>
<proteinExistence type="inferred from homology"/>
<evidence type="ECO:0000313" key="5">
    <source>
        <dbReference type="Proteomes" id="UP001332243"/>
    </source>
</evidence>
<evidence type="ECO:0000256" key="2">
    <source>
        <dbReference type="ARBA" id="ARBA00033753"/>
    </source>
</evidence>
<evidence type="ECO:0000313" key="4">
    <source>
        <dbReference type="EMBL" id="MEE6261946.1"/>
    </source>
</evidence>
<dbReference type="Proteomes" id="UP001332243">
    <property type="component" value="Unassembled WGS sequence"/>
</dbReference>
<dbReference type="PANTHER" id="PTHR12818">
    <property type="entry name" value="TRNA (ADENINE(37)-N6)-METHYLTRANSFERASE"/>
    <property type="match status" value="1"/>
</dbReference>
<protein>
    <submittedName>
        <fullName evidence="4">tRNA (N6-threonylcarbamoyladenosine(37)-N6)-methyltransferase TrmO</fullName>
    </submittedName>
</protein>
<dbReference type="EMBL" id="JAZGQK010000024">
    <property type="protein sequence ID" value="MEE6261946.1"/>
    <property type="molecule type" value="Genomic_DNA"/>
</dbReference>
<dbReference type="InterPro" id="IPR036413">
    <property type="entry name" value="YaeB-like_sf"/>
</dbReference>
<dbReference type="PROSITE" id="PS51668">
    <property type="entry name" value="TSAA_2"/>
    <property type="match status" value="1"/>
</dbReference>
<keyword evidence="5" id="KW-1185">Reference proteome</keyword>
<dbReference type="PANTHER" id="PTHR12818:SF0">
    <property type="entry name" value="TRNA (ADENINE(37)-N6)-METHYLTRANSFERASE"/>
    <property type="match status" value="1"/>
</dbReference>
<accession>A0ABU7RZL9</accession>
<dbReference type="InterPro" id="IPR036414">
    <property type="entry name" value="YaeB_N_sf"/>
</dbReference>
<keyword evidence="1" id="KW-0949">S-adenosyl-L-methionine</keyword>
<evidence type="ECO:0000256" key="1">
    <source>
        <dbReference type="ARBA" id="ARBA00022691"/>
    </source>
</evidence>
<comment type="caution">
    <text evidence="4">The sequence shown here is derived from an EMBL/GenBank/DDBJ whole genome shotgun (WGS) entry which is preliminary data.</text>
</comment>
<comment type="similarity">
    <text evidence="2">Belongs to the tRNA methyltransferase O family.</text>
</comment>
<dbReference type="InterPro" id="IPR023370">
    <property type="entry name" value="TrmO-like_N"/>
</dbReference>
<gene>
    <name evidence="4" type="primary">tsaA</name>
    <name evidence="4" type="ORF">V1633_26010</name>
</gene>
<dbReference type="SUPFAM" id="SSF118196">
    <property type="entry name" value="YaeB-like"/>
    <property type="match status" value="1"/>
</dbReference>
<dbReference type="InterPro" id="IPR023368">
    <property type="entry name" value="UPF0066_cons_site"/>
</dbReference>
<dbReference type="Pfam" id="PF01980">
    <property type="entry name" value="TrmO_N"/>
    <property type="match status" value="1"/>
</dbReference>
<sequence>MTDDSSSERSATAVSGTDSYVVRPIGRVESPLVDRATAPRQGDEGAPEAWLLFDPSVRDGLADLRVGTDVLLLTWFDRSSRDVLVVHPRGELSRPPTGVFSTRSPDRPNPVGLHRVTIVGIDDLRVRVTNLEALDGTPIVDVKPVLDRDTER</sequence>
<name>A0ABU7RZL9_9ACTN</name>